<dbReference type="InterPro" id="IPR001460">
    <property type="entry name" value="PCN-bd_Tpept"/>
</dbReference>
<dbReference type="SUPFAM" id="SSF56601">
    <property type="entry name" value="beta-lactamase/transpeptidase-like"/>
    <property type="match status" value="1"/>
</dbReference>
<dbReference type="Pfam" id="PF00905">
    <property type="entry name" value="Transpeptidase"/>
    <property type="match status" value="1"/>
</dbReference>
<feature type="domain" description="Penicillin-binding protein transpeptidase" evidence="4">
    <location>
        <begin position="231"/>
        <end position="528"/>
    </location>
</feature>
<dbReference type="GO" id="GO:0071972">
    <property type="term" value="F:peptidoglycan L,D-transpeptidase activity"/>
    <property type="evidence" value="ECO:0007669"/>
    <property type="project" value="TreeGrafter"/>
</dbReference>
<accession>A0A9D1HEY9</accession>
<reference evidence="6" key="2">
    <citation type="journal article" date="2021" name="PeerJ">
        <title>Extensive microbial diversity within the chicken gut microbiome revealed by metagenomics and culture.</title>
        <authorList>
            <person name="Gilroy R."/>
            <person name="Ravi A."/>
            <person name="Getino M."/>
            <person name="Pursley I."/>
            <person name="Horton D.L."/>
            <person name="Alikhan N.F."/>
            <person name="Baker D."/>
            <person name="Gharbi K."/>
            <person name="Hall N."/>
            <person name="Watson M."/>
            <person name="Adriaenssens E.M."/>
            <person name="Foster-Nyarko E."/>
            <person name="Jarju S."/>
            <person name="Secka A."/>
            <person name="Antonio M."/>
            <person name="Oren A."/>
            <person name="Chaudhuri R.R."/>
            <person name="La Ragione R."/>
            <person name="Hildebrand F."/>
            <person name="Pallen M.J."/>
        </authorList>
    </citation>
    <scope>NUCLEOTIDE SEQUENCE</scope>
    <source>
        <strain evidence="6">CHK176-22527</strain>
    </source>
</reference>
<dbReference type="GO" id="GO:0005886">
    <property type="term" value="C:plasma membrane"/>
    <property type="evidence" value="ECO:0007669"/>
    <property type="project" value="TreeGrafter"/>
</dbReference>
<dbReference type="Proteomes" id="UP000824159">
    <property type="component" value="Unassembled WGS sequence"/>
</dbReference>
<comment type="subcellular location">
    <subcellularLocation>
        <location evidence="1">Membrane</location>
    </subcellularLocation>
</comment>
<reference evidence="6" key="1">
    <citation type="submission" date="2020-10" db="EMBL/GenBank/DDBJ databases">
        <authorList>
            <person name="Gilroy R."/>
        </authorList>
    </citation>
    <scope>NUCLEOTIDE SEQUENCE</scope>
    <source>
        <strain evidence="6">CHK176-22527</strain>
    </source>
</reference>
<dbReference type="SUPFAM" id="SSF56519">
    <property type="entry name" value="Penicillin binding protein dimerisation domain"/>
    <property type="match status" value="1"/>
</dbReference>
<evidence type="ECO:0000256" key="2">
    <source>
        <dbReference type="ARBA" id="ARBA00007171"/>
    </source>
</evidence>
<dbReference type="Gene3D" id="3.90.1310.10">
    <property type="entry name" value="Penicillin-binding protein 2a (Domain 2)"/>
    <property type="match status" value="1"/>
</dbReference>
<comment type="similarity">
    <text evidence="2">Belongs to the transpeptidase family.</text>
</comment>
<name>A0A9D1HEY9_9FIRM</name>
<keyword evidence="3" id="KW-0472">Membrane</keyword>
<dbReference type="InterPro" id="IPR050515">
    <property type="entry name" value="Beta-lactam/transpept"/>
</dbReference>
<evidence type="ECO:0000256" key="3">
    <source>
        <dbReference type="ARBA" id="ARBA00023136"/>
    </source>
</evidence>
<dbReference type="GO" id="GO:0071555">
    <property type="term" value="P:cell wall organization"/>
    <property type="evidence" value="ECO:0007669"/>
    <property type="project" value="TreeGrafter"/>
</dbReference>
<organism evidence="6 7">
    <name type="scientific">Candidatus Allocopromorpha excrementavium</name>
    <dbReference type="NCBI Taxonomy" id="2840741"/>
    <lineage>
        <taxon>Bacteria</taxon>
        <taxon>Bacillati</taxon>
        <taxon>Bacillota</taxon>
        <taxon>Clostridia</taxon>
        <taxon>Eubacteriales</taxon>
        <taxon>Eubacteriaceae</taxon>
        <taxon>Eubacteriaceae incertae sedis</taxon>
        <taxon>Candidatus Allocopromorpha</taxon>
    </lineage>
</organism>
<evidence type="ECO:0000259" key="5">
    <source>
        <dbReference type="Pfam" id="PF03717"/>
    </source>
</evidence>
<dbReference type="PANTHER" id="PTHR30627:SF24">
    <property type="entry name" value="PENICILLIN-BINDING PROTEIN 4B"/>
    <property type="match status" value="1"/>
</dbReference>
<dbReference type="AlphaFoldDB" id="A0A9D1HEY9"/>
<dbReference type="PANTHER" id="PTHR30627">
    <property type="entry name" value="PEPTIDOGLYCAN D,D-TRANSPEPTIDASE"/>
    <property type="match status" value="1"/>
</dbReference>
<dbReference type="InterPro" id="IPR005311">
    <property type="entry name" value="PBP_dimer"/>
</dbReference>
<comment type="caution">
    <text evidence="6">The sequence shown here is derived from an EMBL/GenBank/DDBJ whole genome shotgun (WGS) entry which is preliminary data.</text>
</comment>
<dbReference type="Gene3D" id="3.40.710.10">
    <property type="entry name" value="DD-peptidase/beta-lactamase superfamily"/>
    <property type="match status" value="1"/>
</dbReference>
<dbReference type="InterPro" id="IPR012338">
    <property type="entry name" value="Beta-lactam/transpept-like"/>
</dbReference>
<dbReference type="Pfam" id="PF03717">
    <property type="entry name" value="PBP_dimer"/>
    <property type="match status" value="1"/>
</dbReference>
<evidence type="ECO:0000313" key="7">
    <source>
        <dbReference type="Proteomes" id="UP000824159"/>
    </source>
</evidence>
<proteinExistence type="inferred from homology"/>
<evidence type="ECO:0008006" key="8">
    <source>
        <dbReference type="Google" id="ProtNLM"/>
    </source>
</evidence>
<dbReference type="InterPro" id="IPR036138">
    <property type="entry name" value="PBP_dimer_sf"/>
</dbReference>
<evidence type="ECO:0000313" key="6">
    <source>
        <dbReference type="EMBL" id="HIT99727.1"/>
    </source>
</evidence>
<protein>
    <recommendedName>
        <fullName evidence="8">Penicillin-binding protein 2</fullName>
    </recommendedName>
</protein>
<evidence type="ECO:0000256" key="1">
    <source>
        <dbReference type="ARBA" id="ARBA00004370"/>
    </source>
</evidence>
<evidence type="ECO:0000259" key="4">
    <source>
        <dbReference type="Pfam" id="PF00905"/>
    </source>
</evidence>
<feature type="domain" description="Penicillin-binding protein dimerisation" evidence="5">
    <location>
        <begin position="54"/>
        <end position="186"/>
    </location>
</feature>
<dbReference type="EMBL" id="DVLX01000071">
    <property type="protein sequence ID" value="HIT99727.1"/>
    <property type="molecule type" value="Genomic_DNA"/>
</dbReference>
<dbReference type="GO" id="GO:0008658">
    <property type="term" value="F:penicillin binding"/>
    <property type="evidence" value="ECO:0007669"/>
    <property type="project" value="InterPro"/>
</dbReference>
<gene>
    <name evidence="6" type="ORF">IAD12_05705</name>
</gene>
<sequence>MENSKKNLKIIMCGVAVLLVMLICRLGYIQLAGGEELSEAAYSQSLIALEGGNRRGIIYDKAGAALVANKKRYVYIVKESEFDYQAAKIMKNIGASEVSDENKGYYVYSSESYDKEAGEKLTAEYDAYILEASARYSDDQTAANLIGYVNEKDDSGAAGLELMFDEELNGLNRRIYAVADVKGNILPGRGLMITSDRDEDISVKDGISTTLDMEMQKEIEDIAESCGKECAVVVLDARSGDIAAMASYPTFNPNNVKEHIESNGNELINKATQGEYAPGSVFKIVVAAAAIEKGIPHEREYDCKGYAELEGVRIGCETGGEKGHGRINMKEAFAHSCNSYFIQLGREVGYDEIYKMAKKMGFGSNLLEGYPQEHSGHMMTAAESSGAGIGNLSIGQGQMLATPIQVASMTNIIASKGVDRGIHIVMEEDEDERQVIETKTAKEVGEMMKAVTEEGTASYLGFSDEDGNAEAAVKTGTAEYGEKENGKTYGWITGYAPCDDPDYVITVFMGGDSSGASDAGPVYKAILDYLKESGSYSKPALA</sequence>